<dbReference type="Pfam" id="PF14258">
    <property type="entry name" value="DUF4350"/>
    <property type="match status" value="1"/>
</dbReference>
<evidence type="ECO:0000313" key="3">
    <source>
        <dbReference type="EMBL" id="QOD61345.1"/>
    </source>
</evidence>
<dbReference type="AlphaFoldDB" id="A0A7L8AH59"/>
<reference evidence="3 4" key="1">
    <citation type="journal article" date="2016" name="Int. J. Syst. Evol. Microbiol.">
        <title>Polaribacter haliotis sp. nov., isolated from the gut of abalone Haliotis discus hannai.</title>
        <authorList>
            <person name="Kim Y.O."/>
            <person name="Park I.S."/>
            <person name="Park S."/>
            <person name="Nam B.H."/>
            <person name="Park J.M."/>
            <person name="Kim D.G."/>
            <person name="Yoon J.H."/>
        </authorList>
    </citation>
    <scope>NUCLEOTIDE SEQUENCE [LARGE SCALE GENOMIC DNA]</scope>
    <source>
        <strain evidence="3 4">KCTC 52418</strain>
    </source>
</reference>
<organism evidence="3 4">
    <name type="scientific">Polaribacter haliotis</name>
    <dbReference type="NCBI Taxonomy" id="1888915"/>
    <lineage>
        <taxon>Bacteria</taxon>
        <taxon>Pseudomonadati</taxon>
        <taxon>Bacteroidota</taxon>
        <taxon>Flavobacteriia</taxon>
        <taxon>Flavobacteriales</taxon>
        <taxon>Flavobacteriaceae</taxon>
    </lineage>
</organism>
<dbReference type="PROSITE" id="PS51257">
    <property type="entry name" value="PROKAR_LIPOPROTEIN"/>
    <property type="match status" value="1"/>
</dbReference>
<dbReference type="KEGG" id="phal:H9I45_02545"/>
<accession>A0A7L8AH59</accession>
<name>A0A7L8AH59_9FLAO</name>
<proteinExistence type="predicted"/>
<keyword evidence="4" id="KW-1185">Reference proteome</keyword>
<feature type="domain" description="DUF4350" evidence="2">
    <location>
        <begin position="72"/>
        <end position="228"/>
    </location>
</feature>
<dbReference type="EMBL" id="CP061813">
    <property type="protein sequence ID" value="QOD61345.1"/>
    <property type="molecule type" value="Genomic_DNA"/>
</dbReference>
<feature type="transmembrane region" description="Helical" evidence="1">
    <location>
        <begin position="270"/>
        <end position="288"/>
    </location>
</feature>
<evidence type="ECO:0000313" key="4">
    <source>
        <dbReference type="Proteomes" id="UP000516764"/>
    </source>
</evidence>
<dbReference type="Proteomes" id="UP000516764">
    <property type="component" value="Chromosome"/>
</dbReference>
<evidence type="ECO:0000259" key="2">
    <source>
        <dbReference type="Pfam" id="PF14258"/>
    </source>
</evidence>
<keyword evidence="1" id="KW-1133">Transmembrane helix</keyword>
<dbReference type="RefSeq" id="WP_088353506.1">
    <property type="nucleotide sequence ID" value="NZ_CP061813.1"/>
</dbReference>
<evidence type="ECO:0000256" key="1">
    <source>
        <dbReference type="SAM" id="Phobius"/>
    </source>
</evidence>
<dbReference type="InterPro" id="IPR025646">
    <property type="entry name" value="DUF4350"/>
</dbReference>
<dbReference type="OrthoDB" id="1111222at2"/>
<sequence>MIKFTYIKYSSFLVFFVLFASCKKTNWRENFREKEKSPFGNYIISKEATNLFPKEKITFLDENIYDFLLFDNPEDSTTTRNYILIKHSAYHQTKEGTDELLDFVSQGNSAFIALNFFSERFKEALEFTTNNLDENVWSIHALKKLEGEFYLKNTDFGTEAFKFDRNIRRNYFLQYSDTKTKVLGTTVVGGEQVPNFIKVYHGKGAFYLHTNPIVFTNYYMLSNKDAYTANLLSYLPNNEVLWDTHIKSSKYSNNNRKQPSVFKFFLQHPTLTWFLVVSLVGLLLFMLFNARRKQRAIPEIAPLKNTTVEFTQTIANLYLNEKDHKNLIDKKIAYFLEKVRSKYLINTNNLNEDFINKLATKSGNELQRTKYLINTIITLNKRAECSEEELIGLHKMIENFFNK</sequence>
<protein>
    <recommendedName>
        <fullName evidence="2">DUF4350 domain-containing protein</fullName>
    </recommendedName>
</protein>
<keyword evidence="1" id="KW-0472">Membrane</keyword>
<gene>
    <name evidence="3" type="ORF">H9I45_02545</name>
</gene>
<keyword evidence="1" id="KW-0812">Transmembrane</keyword>